<dbReference type="Pfam" id="PF04242">
    <property type="entry name" value="DUF424"/>
    <property type="match status" value="1"/>
</dbReference>
<accession>A0AAE9LNF7</accession>
<evidence type="ECO:0000313" key="1">
    <source>
        <dbReference type="EMBL" id="USC25878.1"/>
    </source>
</evidence>
<name>A0AAE9LNF7_9ABAC</name>
<evidence type="ECO:0000313" key="2">
    <source>
        <dbReference type="Proteomes" id="UP001256712"/>
    </source>
</evidence>
<sequence length="129" mass="14670">MNDSESGMCVDNVFAYSADDLLKNISFNHSKCAPFKLQHYTVLKRLSNGVIDKSIDASCINELQKLNFKINKQNNYISNIFEYEFVILEHDLSVVHIIIAETKTKFGHLNVSLDQNDSNVIFLIATLIN</sequence>
<dbReference type="Proteomes" id="UP001256712">
    <property type="component" value="Segment"/>
</dbReference>
<organism evidence="1 2">
    <name type="scientific">Palpita vitrealis nucleopolyhedrovirus</name>
    <dbReference type="NCBI Taxonomy" id="2951960"/>
    <lineage>
        <taxon>Viruses</taxon>
        <taxon>Viruses incertae sedis</taxon>
        <taxon>Naldaviricetes</taxon>
        <taxon>Lefavirales</taxon>
        <taxon>Baculoviridae</taxon>
        <taxon>Alphabaculovirus</taxon>
        <taxon>Alphabaculovirus pavitrealis</taxon>
    </lineage>
</organism>
<reference evidence="1" key="1">
    <citation type="journal article" date="2022" name="J. Invertebr. Pathol.">
        <title>Identification of a new nucleopolyhedrovirus isolated from the olive leaf moth, Palpita vitrealis, from two locations in Egypt.</title>
        <authorList>
            <person name="El-Salamouny S."/>
            <person name="Wennmann J.T."/>
            <person name="Kleespies R.G."/>
            <person name="Richert-Poggeler K.R."/>
            <person name="Mansour A."/>
            <person name="Awad M."/>
            <person name="Agamy E."/>
            <person name="Salama R."/>
            <person name="Jehle J.A."/>
        </authorList>
    </citation>
    <scope>NUCLEOTIDE SEQUENCE</scope>
    <source>
        <strain evidence="1">Giza 2005</strain>
    </source>
</reference>
<proteinExistence type="predicted"/>
<dbReference type="InterPro" id="IPR007355">
    <property type="entry name" value="DUF424"/>
</dbReference>
<protein>
    <submittedName>
        <fullName evidence="1">Uncharacterized protein</fullName>
    </submittedName>
</protein>
<dbReference type="EMBL" id="OL685370">
    <property type="protein sequence ID" value="USC25878.1"/>
    <property type="molecule type" value="Genomic_DNA"/>
</dbReference>
<keyword evidence="2" id="KW-1185">Reference proteome</keyword>